<dbReference type="SUPFAM" id="SSF56672">
    <property type="entry name" value="DNA/RNA polymerases"/>
    <property type="match status" value="1"/>
</dbReference>
<proteinExistence type="predicted"/>
<accession>A0A8M8UVX8</accession>
<dbReference type="AlphaFoldDB" id="A0A8M8UVX8"/>
<dbReference type="Gene3D" id="3.30.70.270">
    <property type="match status" value="2"/>
</dbReference>
<dbReference type="KEGG" id="sind:110011712"/>
<evidence type="ECO:0000313" key="2">
    <source>
        <dbReference type="Proteomes" id="UP000504604"/>
    </source>
</evidence>
<dbReference type="GeneID" id="110011712"/>
<dbReference type="PANTHER" id="PTHR37984:SF5">
    <property type="entry name" value="PROTEIN NYNRIN-LIKE"/>
    <property type="match status" value="1"/>
</dbReference>
<feature type="region of interest" description="Disordered" evidence="1">
    <location>
        <begin position="1"/>
        <end position="25"/>
    </location>
</feature>
<gene>
    <name evidence="3" type="primary">LOC110011712</name>
</gene>
<keyword evidence="2" id="KW-1185">Reference proteome</keyword>
<dbReference type="InterPro" id="IPR043502">
    <property type="entry name" value="DNA/RNA_pol_sf"/>
</dbReference>
<organism evidence="2 3">
    <name type="scientific">Sesamum indicum</name>
    <name type="common">Oriental sesame</name>
    <name type="synonym">Sesamum orientale</name>
    <dbReference type="NCBI Taxonomy" id="4182"/>
    <lineage>
        <taxon>Eukaryota</taxon>
        <taxon>Viridiplantae</taxon>
        <taxon>Streptophyta</taxon>
        <taxon>Embryophyta</taxon>
        <taxon>Tracheophyta</taxon>
        <taxon>Spermatophyta</taxon>
        <taxon>Magnoliopsida</taxon>
        <taxon>eudicotyledons</taxon>
        <taxon>Gunneridae</taxon>
        <taxon>Pentapetalae</taxon>
        <taxon>asterids</taxon>
        <taxon>lamiids</taxon>
        <taxon>Lamiales</taxon>
        <taxon>Pedaliaceae</taxon>
        <taxon>Sesamum</taxon>
    </lineage>
</organism>
<dbReference type="PANTHER" id="PTHR37984">
    <property type="entry name" value="PROTEIN CBG26694"/>
    <property type="match status" value="1"/>
</dbReference>
<protein>
    <submittedName>
        <fullName evidence="3">Uncharacterized protein LOC110011712</fullName>
    </submittedName>
</protein>
<name>A0A8M8UVX8_SESIN</name>
<dbReference type="Proteomes" id="UP000504604">
    <property type="component" value="Linkage group LG3"/>
</dbReference>
<reference evidence="3" key="1">
    <citation type="submission" date="2025-08" db="UniProtKB">
        <authorList>
            <consortium name="RefSeq"/>
        </authorList>
    </citation>
    <scope>IDENTIFICATION</scope>
</reference>
<dbReference type="RefSeq" id="XP_020548165.1">
    <property type="nucleotide sequence ID" value="XM_020692506.1"/>
</dbReference>
<dbReference type="InterPro" id="IPR050951">
    <property type="entry name" value="Retrovirus_Pol_polyprotein"/>
</dbReference>
<evidence type="ECO:0000256" key="1">
    <source>
        <dbReference type="SAM" id="MobiDB-lite"/>
    </source>
</evidence>
<sequence length="139" mass="16290">MLLSDEEARDYDKAEQDEQTTEGEETEGDIIIHLKKVLELLRKHQLYGKTSKCSLAQMKVEYLGHIISWEGVATDPQKVEWMLNRTNVKALRGFLGLTGYYRKFIKVYVAISEPLILLLKKDVFEWKHRPSRLLINLKR</sequence>
<dbReference type="InterPro" id="IPR043128">
    <property type="entry name" value="Rev_trsase/Diguanyl_cyclase"/>
</dbReference>
<evidence type="ECO:0000313" key="3">
    <source>
        <dbReference type="RefSeq" id="XP_020548165.1"/>
    </source>
</evidence>
<dbReference type="OrthoDB" id="1685174at2759"/>